<dbReference type="InterPro" id="IPR036804">
    <property type="entry name" value="CheR_N_sf"/>
</dbReference>
<dbReference type="InterPro" id="IPR001789">
    <property type="entry name" value="Sig_transdc_resp-reg_receiver"/>
</dbReference>
<dbReference type="GO" id="GO:0008984">
    <property type="term" value="F:protein-glutamate methylesterase activity"/>
    <property type="evidence" value="ECO:0007669"/>
    <property type="project" value="InterPro"/>
</dbReference>
<dbReference type="SUPFAM" id="SSF52738">
    <property type="entry name" value="Methylesterase CheB, C-terminal domain"/>
    <property type="match status" value="1"/>
</dbReference>
<evidence type="ECO:0000256" key="6">
    <source>
        <dbReference type="ARBA" id="ARBA00022679"/>
    </source>
</evidence>
<feature type="active site" evidence="9">
    <location>
        <position position="46"/>
    </location>
</feature>
<dbReference type="InterPro" id="IPR036890">
    <property type="entry name" value="HATPase_C_sf"/>
</dbReference>
<dbReference type="SUPFAM" id="SSF47384">
    <property type="entry name" value="Homodimeric domain of signal transducing histidine kinase"/>
    <property type="match status" value="1"/>
</dbReference>
<reference evidence="18 19" key="1">
    <citation type="submission" date="2014-07" db="EMBL/GenBank/DDBJ databases">
        <title>Comparative analysis of Nitrosococcus oceani genome inventories of strains from Pacific and Atlantic gyres.</title>
        <authorList>
            <person name="Lim C.K."/>
            <person name="Wang L."/>
            <person name="Sayavedra-Soto L.A."/>
            <person name="Klotz M.G."/>
        </authorList>
    </citation>
    <scope>NUCLEOTIDE SEQUENCE [LARGE SCALE GENOMIC DNA]</scope>
    <source>
        <strain evidence="18 19">C-27</strain>
    </source>
</reference>
<dbReference type="InterPro" id="IPR000700">
    <property type="entry name" value="PAS-assoc_C"/>
</dbReference>
<proteinExistence type="predicted"/>
<keyword evidence="6" id="KW-0808">Transferase</keyword>
<keyword evidence="7" id="KW-0949">S-adenosyl-L-methionine</keyword>
<keyword evidence="5" id="KW-0489">Methyltransferase</keyword>
<dbReference type="InterPro" id="IPR036097">
    <property type="entry name" value="HisK_dim/P_sf"/>
</dbReference>
<evidence type="ECO:0000259" key="13">
    <source>
        <dbReference type="PROSITE" id="PS50109"/>
    </source>
</evidence>
<dbReference type="FunFam" id="3.30.565.10:FF:000006">
    <property type="entry name" value="Sensor histidine kinase WalK"/>
    <property type="match status" value="1"/>
</dbReference>
<comment type="caution">
    <text evidence="18">The sequence shown here is derived from an EMBL/GenBank/DDBJ whole genome shotgun (WGS) entry which is preliminary data.</text>
</comment>
<dbReference type="InterPro" id="IPR000014">
    <property type="entry name" value="PAS"/>
</dbReference>
<dbReference type="Gene3D" id="3.30.450.20">
    <property type="entry name" value="PAS domain"/>
    <property type="match status" value="1"/>
</dbReference>
<name>A0A0E2Z1L1_9GAMM</name>
<dbReference type="GO" id="GO:0005737">
    <property type="term" value="C:cytoplasm"/>
    <property type="evidence" value="ECO:0007669"/>
    <property type="project" value="InterPro"/>
</dbReference>
<dbReference type="SMART" id="SM00448">
    <property type="entry name" value="REC"/>
    <property type="match status" value="1"/>
</dbReference>
<dbReference type="SUPFAM" id="SSF55785">
    <property type="entry name" value="PYP-like sensor domain (PAS domain)"/>
    <property type="match status" value="1"/>
</dbReference>
<feature type="domain" description="PAC" evidence="15">
    <location>
        <begin position="790"/>
        <end position="840"/>
    </location>
</feature>
<evidence type="ECO:0000256" key="4">
    <source>
        <dbReference type="ARBA" id="ARBA00022553"/>
    </source>
</evidence>
<dbReference type="GO" id="GO:0006935">
    <property type="term" value="P:chemotaxis"/>
    <property type="evidence" value="ECO:0007669"/>
    <property type="project" value="UniProtKB-UniRule"/>
</dbReference>
<dbReference type="InterPro" id="IPR003661">
    <property type="entry name" value="HisK_dim/P_dom"/>
</dbReference>
<dbReference type="InterPro" id="IPR000673">
    <property type="entry name" value="Sig_transdc_resp-reg_Me-estase"/>
</dbReference>
<dbReference type="InterPro" id="IPR029063">
    <property type="entry name" value="SAM-dependent_MTases_sf"/>
</dbReference>
<dbReference type="Pfam" id="PF03705">
    <property type="entry name" value="CheR_N"/>
    <property type="match status" value="1"/>
</dbReference>
<keyword evidence="11" id="KW-0175">Coiled coil</keyword>
<dbReference type="Pfam" id="PF01339">
    <property type="entry name" value="CheB_methylest"/>
    <property type="match status" value="1"/>
</dbReference>
<dbReference type="OrthoDB" id="9816309at2"/>
<evidence type="ECO:0000259" key="14">
    <source>
        <dbReference type="PROSITE" id="PS50110"/>
    </source>
</evidence>
<feature type="coiled-coil region" evidence="11">
    <location>
        <begin position="640"/>
        <end position="727"/>
    </location>
</feature>
<dbReference type="PROSITE" id="PS50113">
    <property type="entry name" value="PAC"/>
    <property type="match status" value="1"/>
</dbReference>
<dbReference type="PROSITE" id="PS50109">
    <property type="entry name" value="HIS_KIN"/>
    <property type="match status" value="1"/>
</dbReference>
<organism evidence="18 19">
    <name type="scientific">Nitrosococcus oceani C-27</name>
    <dbReference type="NCBI Taxonomy" id="314279"/>
    <lineage>
        <taxon>Bacteria</taxon>
        <taxon>Pseudomonadati</taxon>
        <taxon>Pseudomonadota</taxon>
        <taxon>Gammaproteobacteria</taxon>
        <taxon>Chromatiales</taxon>
        <taxon>Chromatiaceae</taxon>
        <taxon>Nitrosococcus</taxon>
    </lineage>
</organism>
<evidence type="ECO:0000256" key="8">
    <source>
        <dbReference type="ARBA" id="ARBA00022777"/>
    </source>
</evidence>
<dbReference type="InterPro" id="IPR050903">
    <property type="entry name" value="Bact_Chemotaxis_MeTrfase"/>
</dbReference>
<dbReference type="SUPFAM" id="SSF55874">
    <property type="entry name" value="ATPase domain of HSP90 chaperone/DNA topoisomerase II/histidine kinase"/>
    <property type="match status" value="1"/>
</dbReference>
<dbReference type="SMART" id="SM00387">
    <property type="entry name" value="HATPase_c"/>
    <property type="match status" value="1"/>
</dbReference>
<feature type="active site" evidence="9">
    <location>
        <position position="137"/>
    </location>
</feature>
<feature type="domain" description="Response regulatory" evidence="14">
    <location>
        <begin position="1107"/>
        <end position="1222"/>
    </location>
</feature>
<dbReference type="PROSITE" id="PS50110">
    <property type="entry name" value="RESPONSE_REGULATORY"/>
    <property type="match status" value="1"/>
</dbReference>
<dbReference type="EMBL" id="JPGN01000053">
    <property type="protein sequence ID" value="KFI19404.1"/>
    <property type="molecule type" value="Genomic_DNA"/>
</dbReference>
<dbReference type="SMART" id="SM00138">
    <property type="entry name" value="MeTrc"/>
    <property type="match status" value="1"/>
</dbReference>
<evidence type="ECO:0000256" key="9">
    <source>
        <dbReference type="PROSITE-ProRule" id="PRU00050"/>
    </source>
</evidence>
<evidence type="ECO:0000256" key="7">
    <source>
        <dbReference type="ARBA" id="ARBA00022691"/>
    </source>
</evidence>
<dbReference type="Pfam" id="PF13596">
    <property type="entry name" value="PAS_10"/>
    <property type="match status" value="1"/>
</dbReference>
<comment type="catalytic activity">
    <reaction evidence="1">
        <text>ATP + protein L-histidine = ADP + protein N-phospho-L-histidine.</text>
        <dbReference type="EC" id="2.7.13.3"/>
    </reaction>
</comment>
<accession>A0A0E2Z1L1</accession>
<dbReference type="HOGENOM" id="CLU_000892_2_2_6"/>
<keyword evidence="3 9" id="KW-0145">Chemotaxis</keyword>
<evidence type="ECO:0000313" key="18">
    <source>
        <dbReference type="EMBL" id="KFI19404.1"/>
    </source>
</evidence>
<evidence type="ECO:0000256" key="5">
    <source>
        <dbReference type="ARBA" id="ARBA00022603"/>
    </source>
</evidence>
<dbReference type="GO" id="GO:0008983">
    <property type="term" value="F:protein-glutamate O-methyltransferase activity"/>
    <property type="evidence" value="ECO:0007669"/>
    <property type="project" value="UniProtKB-EC"/>
</dbReference>
<dbReference type="GO" id="GO:0000155">
    <property type="term" value="F:phosphorelay sensor kinase activity"/>
    <property type="evidence" value="ECO:0007669"/>
    <property type="project" value="InterPro"/>
</dbReference>
<comment type="catalytic activity">
    <reaction evidence="2">
        <text>L-glutamyl-[protein] + S-adenosyl-L-methionine = [protein]-L-glutamate 5-O-methyl ester + S-adenosyl-L-homocysteine</text>
        <dbReference type="Rhea" id="RHEA:24452"/>
        <dbReference type="Rhea" id="RHEA-COMP:10208"/>
        <dbReference type="Rhea" id="RHEA-COMP:10311"/>
        <dbReference type="ChEBI" id="CHEBI:29973"/>
        <dbReference type="ChEBI" id="CHEBI:57856"/>
        <dbReference type="ChEBI" id="CHEBI:59789"/>
        <dbReference type="ChEBI" id="CHEBI:82795"/>
        <dbReference type="EC" id="2.1.1.80"/>
    </reaction>
</comment>
<keyword evidence="9" id="KW-0378">Hydrolase</keyword>
<evidence type="ECO:0000256" key="11">
    <source>
        <dbReference type="SAM" id="Coils"/>
    </source>
</evidence>
<dbReference type="PANTHER" id="PTHR24422:SF27">
    <property type="entry name" value="PROTEIN-GLUTAMATE O-METHYLTRANSFERASE"/>
    <property type="match status" value="1"/>
</dbReference>
<dbReference type="PANTHER" id="PTHR24422">
    <property type="entry name" value="CHEMOTAXIS PROTEIN METHYLTRANSFERASE"/>
    <property type="match status" value="1"/>
</dbReference>
<dbReference type="CDD" id="cd00082">
    <property type="entry name" value="HisKA"/>
    <property type="match status" value="1"/>
</dbReference>
<feature type="region of interest" description="Disordered" evidence="12">
    <location>
        <begin position="1065"/>
        <end position="1101"/>
    </location>
</feature>
<keyword evidence="4 10" id="KW-0597">Phosphoprotein</keyword>
<dbReference type="SUPFAM" id="SSF53335">
    <property type="entry name" value="S-adenosyl-L-methionine-dependent methyltransferases"/>
    <property type="match status" value="1"/>
</dbReference>
<feature type="domain" description="CheR-type methyltransferase" evidence="17">
    <location>
        <begin position="203"/>
        <end position="472"/>
    </location>
</feature>
<evidence type="ECO:0000256" key="1">
    <source>
        <dbReference type="ARBA" id="ARBA00000085"/>
    </source>
</evidence>
<dbReference type="Gene3D" id="3.30.565.10">
    <property type="entry name" value="Histidine kinase-like ATPase, C-terminal domain"/>
    <property type="match status" value="1"/>
</dbReference>
<sequence>MRLKKPDSPPFSIVGIGASAGGIEALETFFEALPEKMGVAFVVIIHLDPEYRSELASILARKTPMPVEEVQGNCALEPNHVYVISPNQQLELTDSHIGAFPFEQPQGQRAPIDTFFRSLAKQYGDGFAIILSGSGSDGAVGVKAIKEQGGLILVQLPTEARFDGMPRAAMATGIVDFVLPTRQLAQRLPELIEGKRHIYEKLADETQIQNKDSLLKSIFAHLQRKQGYDFSKYKRPTILRRLARRMQIQHQRTLNDYLNFLRQTPEESQALFEEFLVSVTAFFRDPEAWETLSKQIIPRLFEEKAADTPLRAWVPGCATGEEAYTLAILLLEEAGRRGVPPTDIQIFATDLDKGALATARAGYYPSAIKADLTDARLRRYFRAEGNHYRLIGEVRDCVLFAVHSLLQAPPFSRLDLISCRNLLIYLDQDLQDQAFDIMHYGLRRGGYLFLGNAESAEGENFRTIEPSHYLFQAQQTLGQRPPIPSLFAVPDRTRTLIPLSESPVPTSAHVHRQLLEEFAPPSLLVNERHQVLHLSNNVGRFLQPAGGSPSQEIMTLVRPALQAALSMALYHAFEKNKPSLSPFTPIPFNGTPRQVAVLAQPRRAAADQEKIALVIFLEGDEESSSVEQALSEETASFPLAHHLQEELQQARMQLHARQKQAETDSENLRAANEELQSLNEEYRSTAEELETSKEELQSINEELHTVNNELKTKLEETSRARSDMENLLASTGIGTLFLDRQLNIHRFTPPVTKLFPITTHDYGRPITDFTDRLTYNQFEADTRRVLHTLMPIERELRHQQGPWYLVRIHPYRNPEEDVIGLIVTFVDISHRKENEERQQHLTQKLSQQTKRLQAQDRQKDEFLALLGHELRNPLAVIFNTTELLIRESGATRDAQHGIALIGRQAKHLGRLVDDLLNLTRVNSGQIKLNKTTLELRDSITDAIDQTRPQIEWGRHQLAVDLPASPLYLEADSERLTQIIANLLSNAAHYTKPEGNITVTARQVEEQILIQVRDTGIGFAPEQLPQLFQPFDRLPSAVAHHRSGLGLGLNLARRLAELHQGSLEGFSAGPGQGSEFTLRLPALPGEQTGPPTPQEVLPEAETTTPPRRILLVEDDEAVADSLAMLLRLQGHEVQTICRGNQTFNAVLKFYPEVVLLDIGLPDMDGYQVAQRLRQEPGLETLPLVALTGYGQDNDVQRAKAAGFNRHLLKPVTIETLQEVLREL</sequence>
<keyword evidence="8" id="KW-0418">Kinase</keyword>
<dbReference type="GO" id="GO:0005886">
    <property type="term" value="C:plasma membrane"/>
    <property type="evidence" value="ECO:0007669"/>
    <property type="project" value="UniProtKB-ARBA"/>
</dbReference>
<dbReference type="GO" id="GO:0032259">
    <property type="term" value="P:methylation"/>
    <property type="evidence" value="ECO:0007669"/>
    <property type="project" value="UniProtKB-KW"/>
</dbReference>
<evidence type="ECO:0000256" key="10">
    <source>
        <dbReference type="PROSITE-ProRule" id="PRU00169"/>
    </source>
</evidence>
<dbReference type="Gene3D" id="1.10.287.130">
    <property type="match status" value="1"/>
</dbReference>
<gene>
    <name evidence="18" type="ORF">IB75_08475</name>
</gene>
<dbReference type="Pfam" id="PF00512">
    <property type="entry name" value="HisKA"/>
    <property type="match status" value="1"/>
</dbReference>
<evidence type="ECO:0000259" key="15">
    <source>
        <dbReference type="PROSITE" id="PS50113"/>
    </source>
</evidence>
<dbReference type="InterPro" id="IPR022641">
    <property type="entry name" value="CheR_N"/>
</dbReference>
<dbReference type="PROSITE" id="PS50122">
    <property type="entry name" value="CHEB"/>
    <property type="match status" value="1"/>
</dbReference>
<evidence type="ECO:0000256" key="2">
    <source>
        <dbReference type="ARBA" id="ARBA00001541"/>
    </source>
</evidence>
<dbReference type="SMART" id="SM00388">
    <property type="entry name" value="HisKA"/>
    <property type="match status" value="1"/>
</dbReference>
<dbReference type="Pfam" id="PF01739">
    <property type="entry name" value="CheR"/>
    <property type="match status" value="1"/>
</dbReference>
<feature type="domain" description="Histidine kinase" evidence="13">
    <location>
        <begin position="865"/>
        <end position="1083"/>
    </location>
</feature>
<dbReference type="PROSITE" id="PS50123">
    <property type="entry name" value="CHER"/>
    <property type="match status" value="1"/>
</dbReference>
<dbReference type="CDD" id="cd17580">
    <property type="entry name" value="REC_2_DhkD-like"/>
    <property type="match status" value="1"/>
</dbReference>
<dbReference type="GO" id="GO:0000156">
    <property type="term" value="F:phosphorelay response regulator activity"/>
    <property type="evidence" value="ECO:0007669"/>
    <property type="project" value="InterPro"/>
</dbReference>
<dbReference type="CDD" id="cd16434">
    <property type="entry name" value="CheB-CheR_fusion"/>
    <property type="match status" value="1"/>
</dbReference>
<evidence type="ECO:0000256" key="12">
    <source>
        <dbReference type="SAM" id="MobiDB-lite"/>
    </source>
</evidence>
<evidence type="ECO:0000259" key="16">
    <source>
        <dbReference type="PROSITE" id="PS50122"/>
    </source>
</evidence>
<dbReference type="Gene3D" id="3.40.50.180">
    <property type="entry name" value="Methylesterase CheB, C-terminal domain"/>
    <property type="match status" value="1"/>
</dbReference>
<evidence type="ECO:0000259" key="17">
    <source>
        <dbReference type="PROSITE" id="PS50123"/>
    </source>
</evidence>
<dbReference type="SUPFAM" id="SSF52172">
    <property type="entry name" value="CheY-like"/>
    <property type="match status" value="1"/>
</dbReference>
<evidence type="ECO:0000256" key="3">
    <source>
        <dbReference type="ARBA" id="ARBA00022500"/>
    </source>
</evidence>
<dbReference type="InterPro" id="IPR000780">
    <property type="entry name" value="CheR_MeTrfase"/>
</dbReference>
<dbReference type="InterPro" id="IPR035965">
    <property type="entry name" value="PAS-like_dom_sf"/>
</dbReference>
<dbReference type="CDD" id="cd00130">
    <property type="entry name" value="PAS"/>
    <property type="match status" value="1"/>
</dbReference>
<protein>
    <submittedName>
        <fullName evidence="18">Chemotaxis protein CheY</fullName>
    </submittedName>
</protein>
<dbReference type="PRINTS" id="PR00996">
    <property type="entry name" value="CHERMTFRASE"/>
</dbReference>
<dbReference type="Proteomes" id="UP000028839">
    <property type="component" value="Unassembled WGS sequence"/>
</dbReference>
<dbReference type="Pfam" id="PF00072">
    <property type="entry name" value="Response_reg"/>
    <property type="match status" value="1"/>
</dbReference>
<dbReference type="InterPro" id="IPR005467">
    <property type="entry name" value="His_kinase_dom"/>
</dbReference>
<dbReference type="Gene3D" id="3.40.50.150">
    <property type="entry name" value="Vaccinia Virus protein VP39"/>
    <property type="match status" value="1"/>
</dbReference>
<dbReference type="InterPro" id="IPR035909">
    <property type="entry name" value="CheB_C"/>
</dbReference>
<dbReference type="AlphaFoldDB" id="A0A0E2Z1L1"/>
<dbReference type="Gene3D" id="3.40.50.2300">
    <property type="match status" value="1"/>
</dbReference>
<dbReference type="Gene3D" id="1.10.155.10">
    <property type="entry name" value="Chemotaxis receptor methyltransferase CheR, N-terminal domain"/>
    <property type="match status" value="1"/>
</dbReference>
<dbReference type="InterPro" id="IPR022642">
    <property type="entry name" value="CheR_C"/>
</dbReference>
<dbReference type="InterPro" id="IPR003594">
    <property type="entry name" value="HATPase_dom"/>
</dbReference>
<dbReference type="Pfam" id="PF02518">
    <property type="entry name" value="HATPase_c"/>
    <property type="match status" value="1"/>
</dbReference>
<evidence type="ECO:0000313" key="19">
    <source>
        <dbReference type="Proteomes" id="UP000028839"/>
    </source>
</evidence>
<feature type="domain" description="CheB-type methylesterase" evidence="16">
    <location>
        <begin position="10"/>
        <end position="195"/>
    </location>
</feature>
<feature type="active site" evidence="9">
    <location>
        <position position="19"/>
    </location>
</feature>
<dbReference type="SUPFAM" id="SSF47757">
    <property type="entry name" value="Chemotaxis receptor methyltransferase CheR, N-terminal domain"/>
    <property type="match status" value="1"/>
</dbReference>
<dbReference type="InterPro" id="IPR011006">
    <property type="entry name" value="CheY-like_superfamily"/>
</dbReference>
<feature type="modified residue" description="4-aspartylphosphate" evidence="10">
    <location>
        <position position="1156"/>
    </location>
</feature>